<dbReference type="EMBL" id="JAPEQY010000018">
    <property type="protein sequence ID" value="MFO2479872.1"/>
    <property type="molecule type" value="Genomic_DNA"/>
</dbReference>
<evidence type="ECO:0000313" key="2">
    <source>
        <dbReference type="Proteomes" id="UP001637618"/>
    </source>
</evidence>
<evidence type="ECO:0000313" key="1">
    <source>
        <dbReference type="EMBL" id="MFO2479872.1"/>
    </source>
</evidence>
<keyword evidence="1" id="KW-0969">Cilium</keyword>
<keyword evidence="1" id="KW-0282">Flagellum</keyword>
<name>A0ACC7PMF1_9PSED</name>
<gene>
    <name evidence="1" type="primary">flgM</name>
    <name evidence="1" type="ORF">OOJ96_21000</name>
</gene>
<dbReference type="Proteomes" id="UP001637618">
    <property type="component" value="Unassembled WGS sequence"/>
</dbReference>
<sequence>MVIDFSRLNNAPALPGNTRTSGAKDNVEAKSQPSPAPAEKTVASQSGESVHLSNEAQQLQKVTDSLRDQPVVNQARVAELKQAIADGSYKVDSNRVASKLLNFEAER</sequence>
<accession>A0ACC7PMF1</accession>
<organism evidence="1 2">
    <name type="scientific">Pseudomonas imrae</name>
    <dbReference type="NCBI Taxonomy" id="2992837"/>
    <lineage>
        <taxon>Bacteria</taxon>
        <taxon>Pseudomonadati</taxon>
        <taxon>Pseudomonadota</taxon>
        <taxon>Gammaproteobacteria</taxon>
        <taxon>Pseudomonadales</taxon>
        <taxon>Pseudomonadaceae</taxon>
        <taxon>Pseudomonas</taxon>
    </lineage>
</organism>
<keyword evidence="2" id="KW-1185">Reference proteome</keyword>
<comment type="caution">
    <text evidence="1">The sequence shown here is derived from an EMBL/GenBank/DDBJ whole genome shotgun (WGS) entry which is preliminary data.</text>
</comment>
<protein>
    <submittedName>
        <fullName evidence="1">Flagellar biosynthesis anti-sigma factor FlgM</fullName>
    </submittedName>
</protein>
<proteinExistence type="predicted"/>
<keyword evidence="1" id="KW-0966">Cell projection</keyword>
<reference evidence="1" key="1">
    <citation type="submission" date="2022-11" db="EMBL/GenBank/DDBJ databases">
        <title>Draft genome sequences of strains of Pseudomonas imrae sp. nov.</title>
        <authorList>
            <person name="Salva Serra F."/>
            <person name="Nimje P."/>
            <person name="Moore E.R.B."/>
            <person name="Marathe N.P."/>
        </authorList>
    </citation>
    <scope>NUCLEOTIDE SEQUENCE</scope>
    <source>
        <strain evidence="1">15FMM2</strain>
    </source>
</reference>